<dbReference type="SMART" id="SM00148">
    <property type="entry name" value="PLCXc"/>
    <property type="match status" value="1"/>
</dbReference>
<dbReference type="PANTHER" id="PTHR10336">
    <property type="entry name" value="PHOSPHOINOSITIDE-SPECIFIC PHOSPHOLIPASE C FAMILY PROTEIN"/>
    <property type="match status" value="1"/>
</dbReference>
<dbReference type="InterPro" id="IPR000909">
    <property type="entry name" value="PLipase_C_PInositol-sp_X_dom"/>
</dbReference>
<dbReference type="PROSITE" id="PS00018">
    <property type="entry name" value="EF_HAND_1"/>
    <property type="match status" value="2"/>
</dbReference>
<dbReference type="GO" id="GO:0005509">
    <property type="term" value="F:calcium ion binding"/>
    <property type="evidence" value="ECO:0007669"/>
    <property type="project" value="InterPro"/>
</dbReference>
<dbReference type="EMBL" id="HBGD01008185">
    <property type="protein sequence ID" value="CAD9083489.1"/>
    <property type="molecule type" value="Transcribed_RNA"/>
</dbReference>
<evidence type="ECO:0000259" key="11">
    <source>
        <dbReference type="PROSITE" id="PS50222"/>
    </source>
</evidence>
<dbReference type="InterPro" id="IPR035892">
    <property type="entry name" value="C2_domain_sf"/>
</dbReference>
<accession>A0A7S1PIE8</accession>
<dbReference type="InterPro" id="IPR018247">
    <property type="entry name" value="EF_Hand_1_Ca_BS"/>
</dbReference>
<dbReference type="InterPro" id="IPR011992">
    <property type="entry name" value="EF-hand-dom_pair"/>
</dbReference>
<dbReference type="InterPro" id="IPR001711">
    <property type="entry name" value="PLipase_C_Pinositol-sp_Y"/>
</dbReference>
<feature type="domain" description="C2" evidence="9">
    <location>
        <begin position="743"/>
        <end position="870"/>
    </location>
</feature>
<dbReference type="EC" id="3.1.4.11" evidence="1 7"/>
<dbReference type="PROSITE" id="PS50008">
    <property type="entry name" value="PIPLC_Y_DOMAIN"/>
    <property type="match status" value="1"/>
</dbReference>
<dbReference type="SUPFAM" id="SSF51695">
    <property type="entry name" value="PLC-like phosphodiesterases"/>
    <property type="match status" value="1"/>
</dbReference>
<dbReference type="InterPro" id="IPR002048">
    <property type="entry name" value="EF_hand_dom"/>
</dbReference>
<feature type="domain" description="EF-hand" evidence="11">
    <location>
        <begin position="252"/>
        <end position="287"/>
    </location>
</feature>
<dbReference type="InterPro" id="IPR000008">
    <property type="entry name" value="C2_dom"/>
</dbReference>
<name>A0A7S1PIE8_9EUKA</name>
<proteinExistence type="predicted"/>
<dbReference type="PROSITE" id="PS50222">
    <property type="entry name" value="EF_HAND_2"/>
    <property type="match status" value="2"/>
</dbReference>
<dbReference type="InterPro" id="IPR017946">
    <property type="entry name" value="PLC-like_Pdiesterase_TIM-brl"/>
</dbReference>
<evidence type="ECO:0000256" key="8">
    <source>
        <dbReference type="SAM" id="MobiDB-lite"/>
    </source>
</evidence>
<keyword evidence="4 7" id="KW-0442">Lipid degradation</keyword>
<feature type="region of interest" description="Disordered" evidence="8">
    <location>
        <begin position="1"/>
        <end position="41"/>
    </location>
</feature>
<protein>
    <recommendedName>
        <fullName evidence="1 7">Phosphoinositide phospholipase C</fullName>
        <ecNumber evidence="1 7">3.1.4.11</ecNumber>
    </recommendedName>
</protein>
<keyword evidence="6" id="KW-0807">Transducer</keyword>
<comment type="catalytic activity">
    <reaction evidence="7">
        <text>a 1,2-diacyl-sn-glycero-3-phospho-(1D-myo-inositol-4,5-bisphosphate) + H2O = 1D-myo-inositol 1,4,5-trisphosphate + a 1,2-diacyl-sn-glycerol + H(+)</text>
        <dbReference type="Rhea" id="RHEA:33179"/>
        <dbReference type="ChEBI" id="CHEBI:15377"/>
        <dbReference type="ChEBI" id="CHEBI:15378"/>
        <dbReference type="ChEBI" id="CHEBI:17815"/>
        <dbReference type="ChEBI" id="CHEBI:58456"/>
        <dbReference type="ChEBI" id="CHEBI:203600"/>
        <dbReference type="EC" id="3.1.4.11"/>
    </reaction>
</comment>
<evidence type="ECO:0000256" key="4">
    <source>
        <dbReference type="ARBA" id="ARBA00022963"/>
    </source>
</evidence>
<dbReference type="GO" id="GO:0048015">
    <property type="term" value="P:phosphatidylinositol-mediated signaling"/>
    <property type="evidence" value="ECO:0007669"/>
    <property type="project" value="TreeGrafter"/>
</dbReference>
<dbReference type="SMART" id="SM00239">
    <property type="entry name" value="C2"/>
    <property type="match status" value="1"/>
</dbReference>
<sequence>MFSFLRKSKKTPNTPSSGASSNPTNTPNAIAPPEKSKFGSSVPLKFRTNAKIRVPQTVITAPTAGKSQMPEYDPSLSIAENVLPALDPVKVHKGMKLLVQDNTQVMAKVGEKGKVQLHLVRLLGSGTGGVADVVENGTQVQHSGQVSQQSTSLTFKNIESKKKKKTPSKDSPLVFHNVQSFVPQNSVDFNSQLGGKKKTHVKHNLVITLYSTNTPSPDRFDLVFNSQEEYELWYHALSFLVRENNINQDSDPMRILIMRAWMTADSNTDGQLDYDEVQRLLKTLNLSLAKSRIKALYTQFDADASGFLEFNEFMKFYTFLMRREEPDRLFVKYRDELDDKFLFVEAFQLFLKNEQHEELSREDTIELMRTVGAVETAGDGKVGLSRDNFSRYFFSNLNYAIPFENWSTTYQDMNQPLTHYWIASSNNTYLTQDQLKGASSVSMYRKVLHKGCRCVSLDCWDGFASSVDGSGGASARSTISSTSISPRSAAATNFAPGYPGEPEPVVTHGRTLTSKISFREVIECIEANAFTFNPYPVIVSLEVHCSQEQQAKMAQILTSVFGEKIFTLDELNQNGGVWPSPNNLQRRIIIKAKRLETGDKFDDYEDDPEDPEIRKKRLALLDYKPICESLGKLVTLSTASLDGVARELKLNPERPCWEMHNFSENRVEQLVDFQSHELSAFTQNHFVRIHPKNTRFNSSNFSPILAWLHGCQMVALNYQTADKYFSLNQLLFNYNARCGLLLKPKMLREGKCKYSKSVLHKIKIKVVCAEQLPPSKQKVGEENDIMDPYVRLQLITPHSMYERSTSVVQDNGFAPSWNEDFEFDVKNLDVDMLRLSVFDKNENSEDTLIVEQLVKVADMQQGYRLVPLCNREGKVVDHCVLLLNIEVLTLPKILVGDTKEKQKEEREE</sequence>
<evidence type="ECO:0000256" key="3">
    <source>
        <dbReference type="ARBA" id="ARBA00022837"/>
    </source>
</evidence>
<gene>
    <name evidence="12" type="ORF">PCOS0759_LOCUS6743</name>
</gene>
<feature type="compositionally biased region" description="Basic residues" evidence="8">
    <location>
        <begin position="1"/>
        <end position="10"/>
    </location>
</feature>
<dbReference type="PRINTS" id="PR00390">
    <property type="entry name" value="PHPHLIPASEC"/>
</dbReference>
<evidence type="ECO:0000256" key="5">
    <source>
        <dbReference type="ARBA" id="ARBA00023098"/>
    </source>
</evidence>
<dbReference type="InterPro" id="IPR001192">
    <property type="entry name" value="PI-PLC_fam"/>
</dbReference>
<dbReference type="PROSITE" id="PS50007">
    <property type="entry name" value="PIPLC_X_DOMAIN"/>
    <property type="match status" value="1"/>
</dbReference>
<dbReference type="PROSITE" id="PS50004">
    <property type="entry name" value="C2"/>
    <property type="match status" value="1"/>
</dbReference>
<dbReference type="SMART" id="SM00149">
    <property type="entry name" value="PLCYc"/>
    <property type="match status" value="1"/>
</dbReference>
<reference evidence="12" key="1">
    <citation type="submission" date="2021-01" db="EMBL/GenBank/DDBJ databases">
        <authorList>
            <person name="Corre E."/>
            <person name="Pelletier E."/>
            <person name="Niang G."/>
            <person name="Scheremetjew M."/>
            <person name="Finn R."/>
            <person name="Kale V."/>
            <person name="Holt S."/>
            <person name="Cochrane G."/>
            <person name="Meng A."/>
            <person name="Brown T."/>
            <person name="Cohen L."/>
        </authorList>
    </citation>
    <scope>NUCLEOTIDE SEQUENCE</scope>
    <source>
        <strain evidence="12">WS</strain>
    </source>
</reference>
<keyword evidence="3" id="KW-0106">Calcium</keyword>
<dbReference type="CDD" id="cd00275">
    <property type="entry name" value="C2_PLC_like"/>
    <property type="match status" value="1"/>
</dbReference>
<organism evidence="12">
    <name type="scientific">Percolomonas cosmopolitus</name>
    <dbReference type="NCBI Taxonomy" id="63605"/>
    <lineage>
        <taxon>Eukaryota</taxon>
        <taxon>Discoba</taxon>
        <taxon>Heterolobosea</taxon>
        <taxon>Tetramitia</taxon>
        <taxon>Eutetramitia</taxon>
        <taxon>Percolomonadidae</taxon>
        <taxon>Percolomonas</taxon>
    </lineage>
</organism>
<dbReference type="Pfam" id="PF00388">
    <property type="entry name" value="PI-PLC-X"/>
    <property type="match status" value="1"/>
</dbReference>
<dbReference type="CDD" id="cd15898">
    <property type="entry name" value="EFh_PI-PLC"/>
    <property type="match status" value="1"/>
</dbReference>
<dbReference type="GO" id="GO:0051209">
    <property type="term" value="P:release of sequestered calcium ion into cytosol"/>
    <property type="evidence" value="ECO:0007669"/>
    <property type="project" value="TreeGrafter"/>
</dbReference>
<keyword evidence="5 7" id="KW-0443">Lipid metabolism</keyword>
<dbReference type="SUPFAM" id="SSF47473">
    <property type="entry name" value="EF-hand"/>
    <property type="match status" value="1"/>
</dbReference>
<evidence type="ECO:0000256" key="7">
    <source>
        <dbReference type="RuleBase" id="RU361133"/>
    </source>
</evidence>
<evidence type="ECO:0000256" key="1">
    <source>
        <dbReference type="ARBA" id="ARBA00012368"/>
    </source>
</evidence>
<dbReference type="Gene3D" id="1.10.238.10">
    <property type="entry name" value="EF-hand"/>
    <property type="match status" value="2"/>
</dbReference>
<evidence type="ECO:0000313" key="12">
    <source>
        <dbReference type="EMBL" id="CAD9083489.1"/>
    </source>
</evidence>
<dbReference type="GO" id="GO:0004435">
    <property type="term" value="F:phosphatidylinositol-4,5-bisphosphate phospholipase C activity"/>
    <property type="evidence" value="ECO:0007669"/>
    <property type="project" value="UniProtKB-EC"/>
</dbReference>
<feature type="compositionally biased region" description="Low complexity" evidence="8">
    <location>
        <begin position="22"/>
        <end position="33"/>
    </location>
</feature>
<dbReference type="Gene3D" id="3.20.20.190">
    <property type="entry name" value="Phosphatidylinositol (PI) phosphodiesterase"/>
    <property type="match status" value="1"/>
</dbReference>
<dbReference type="Gene3D" id="2.60.40.150">
    <property type="entry name" value="C2 domain"/>
    <property type="match status" value="1"/>
</dbReference>
<evidence type="ECO:0000256" key="6">
    <source>
        <dbReference type="ARBA" id="ARBA00023224"/>
    </source>
</evidence>
<feature type="domain" description="EF-hand" evidence="11">
    <location>
        <begin position="288"/>
        <end position="323"/>
    </location>
</feature>
<dbReference type="Pfam" id="PF00168">
    <property type="entry name" value="C2"/>
    <property type="match status" value="1"/>
</dbReference>
<dbReference type="SUPFAM" id="SSF49562">
    <property type="entry name" value="C2 domain (Calcium/lipid-binding domain, CaLB)"/>
    <property type="match status" value="1"/>
</dbReference>
<dbReference type="AlphaFoldDB" id="A0A7S1PIE8"/>
<evidence type="ECO:0000259" key="10">
    <source>
        <dbReference type="PROSITE" id="PS50008"/>
    </source>
</evidence>
<keyword evidence="2 7" id="KW-0378">Hydrolase</keyword>
<feature type="compositionally biased region" description="Polar residues" evidence="8">
    <location>
        <begin position="11"/>
        <end position="21"/>
    </location>
</feature>
<evidence type="ECO:0000256" key="2">
    <source>
        <dbReference type="ARBA" id="ARBA00022801"/>
    </source>
</evidence>
<evidence type="ECO:0000259" key="9">
    <source>
        <dbReference type="PROSITE" id="PS50004"/>
    </source>
</evidence>
<dbReference type="GO" id="GO:0016042">
    <property type="term" value="P:lipid catabolic process"/>
    <property type="evidence" value="ECO:0007669"/>
    <property type="project" value="UniProtKB-KW"/>
</dbReference>
<dbReference type="CDD" id="cd08558">
    <property type="entry name" value="PI-PLCc_eukaryota"/>
    <property type="match status" value="1"/>
</dbReference>
<dbReference type="Pfam" id="PF00387">
    <property type="entry name" value="PI-PLC-Y"/>
    <property type="match status" value="1"/>
</dbReference>
<dbReference type="Pfam" id="PF13499">
    <property type="entry name" value="EF-hand_7"/>
    <property type="match status" value="1"/>
</dbReference>
<dbReference type="PANTHER" id="PTHR10336:SF36">
    <property type="entry name" value="1-PHOSPHATIDYLINOSITOL 4,5-BISPHOSPHATE PHOSPHODIESTERASE BETA-4"/>
    <property type="match status" value="1"/>
</dbReference>
<feature type="domain" description="PI-PLC Y-box" evidence="10">
    <location>
        <begin position="657"/>
        <end position="748"/>
    </location>
</feature>
<dbReference type="SMART" id="SM00054">
    <property type="entry name" value="EFh"/>
    <property type="match status" value="2"/>
</dbReference>